<gene>
    <name evidence="2" type="ORF">MHM_04250</name>
</gene>
<dbReference type="AlphaFoldDB" id="G8C3P5"/>
<feature type="signal peptide" evidence="1">
    <location>
        <begin position="1"/>
        <end position="20"/>
    </location>
</feature>
<evidence type="ECO:0000256" key="1">
    <source>
        <dbReference type="SAM" id="SignalP"/>
    </source>
</evidence>
<dbReference type="EMBL" id="HE613254">
    <property type="protein sequence ID" value="CCE66943.1"/>
    <property type="molecule type" value="Genomic_DNA"/>
</dbReference>
<reference evidence="2" key="2">
    <citation type="submission" date="2011-11" db="EMBL/GenBank/DDBJ databases">
        <authorList>
            <person name="Barker E."/>
        </authorList>
    </citation>
    <scope>NUCLEOTIDE SEQUENCE</scope>
    <source>
        <strain evidence="2">Birmingham 1</strain>
    </source>
</reference>
<keyword evidence="1" id="KW-0732">Signal</keyword>
<reference evidence="2" key="1">
    <citation type="submission" date="2011-11" db="EMBL/GenBank/DDBJ databases">
        <title>Complete genome sequence of Candidatus Mycoplasma haemominutum.</title>
        <authorList>
            <person name="Barker E.N."/>
            <person name="Darby A.C."/>
            <person name="Helps C.R."/>
            <person name="Peters I.R."/>
            <person name="Hughes M.A."/>
            <person name="Radford A.D."/>
            <person name="Novacco M."/>
            <person name="Boretti F."/>
            <person name="Hofmann-Lehmann R."/>
            <person name="Tasker S."/>
        </authorList>
    </citation>
    <scope>NUCLEOTIDE SEQUENCE</scope>
    <source>
        <strain evidence="2">Birmingham 1</strain>
    </source>
</reference>
<dbReference type="KEGG" id="mhb:MHM_04250"/>
<proteinExistence type="predicted"/>
<accession>G8C3P5</accession>
<feature type="chain" id="PRO_5041674117" description="Lipoprotein" evidence="1">
    <location>
        <begin position="21"/>
        <end position="222"/>
    </location>
</feature>
<protein>
    <recommendedName>
        <fullName evidence="3">Lipoprotein</fullName>
    </recommendedName>
</protein>
<evidence type="ECO:0000313" key="2">
    <source>
        <dbReference type="EMBL" id="CCE66943.1"/>
    </source>
</evidence>
<dbReference type="PROSITE" id="PS51257">
    <property type="entry name" value="PROKAR_LIPOPROTEIN"/>
    <property type="match status" value="1"/>
</dbReference>
<dbReference type="PATRIC" id="fig|1116213.3.peg.460"/>
<evidence type="ECO:0008006" key="3">
    <source>
        <dbReference type="Google" id="ProtNLM"/>
    </source>
</evidence>
<dbReference type="HOGENOM" id="CLU_107062_0_0_14"/>
<sequence length="222" mass="23386">MFLTLRSLFGCVGVVSGACATTIPIAMYAVGDNTGGMIQASASGGGTQVSQLQLTKCSGINSGGENVISFGSNTKGPLCWKLKEPSESQTGEIETVNTSLTELFKKEWSKTESKFSGDTSWRSMCVVGGSGPQWTLSTSGGDSESAGTVKYIGTCNTSTTPSAAVSFLEIDSSTEQGKNLTLKLCYRNCFTTSSTGDNQISTFQNKNDSNWRELSFVSLSST</sequence>
<dbReference type="RefSeq" id="WP_015511808.1">
    <property type="nucleotide sequence ID" value="NC_021007.1"/>
</dbReference>
<name>G8C3P5_9MOLU</name>
<organism evidence="2">
    <name type="scientific">Candidatus Mycoplasma haematominutum 'Birmingham 1'</name>
    <dbReference type="NCBI Taxonomy" id="1116213"/>
    <lineage>
        <taxon>Bacteria</taxon>
        <taxon>Bacillati</taxon>
        <taxon>Mycoplasmatota</taxon>
        <taxon>Mollicutes</taxon>
        <taxon>Mycoplasmataceae</taxon>
        <taxon>Mycoplasma</taxon>
    </lineage>
</organism>